<evidence type="ECO:0000256" key="3">
    <source>
        <dbReference type="ARBA" id="ARBA00022448"/>
    </source>
</evidence>
<sequence>MTHVEAQVEQLFERHGARYRWLATVTVMLGTMSVVLASTIINVAIPTIMVEFQLAQDQVHWLATGFLAAMTVGMLTNAWCTHRFGARGAYLLAMAAFIVVSVIGAVSEHFVTLVAARVGQGLLAGLIQPLAMITIFQVFPLNRRGQAMGIYGLGVVLGPAVAPAIGGVLVDTLSWRAVFLVVLPACVVGMVMAWRFLPGRDAKARSVTLDWIGLLQLSVGITVLLWALANSHRRGLEDPVLLAGLFVGPLLLVCFVAWQRRARHPLMDLRVFRYRGFTGSFIMSMVIGAGVFASTYVTPLYFQQVLGESAASAGLMLMPAGLAMAFTFPVAGHLTDRLPEARLIVAGLVLFVLNMALMAGASLATSAVWLVWWTLLGRVGLGLMMPPSSTGALGLLPPGLIPQGSGVFNFARQIGGAVGVNLCALTIQWFSHQHANRFPSAALAQHWEYGFDRAFGLLLIIFLLSLMPLWYMHRGLTGKGERG</sequence>
<evidence type="ECO:0000256" key="6">
    <source>
        <dbReference type="ARBA" id="ARBA00022989"/>
    </source>
</evidence>
<keyword evidence="4" id="KW-1003">Cell membrane</keyword>
<dbReference type="RefSeq" id="WP_022985125.1">
    <property type="nucleotide sequence ID" value="NZ_QYYA01000003.1"/>
</dbReference>
<dbReference type="GO" id="GO:0022857">
    <property type="term" value="F:transmembrane transporter activity"/>
    <property type="evidence" value="ECO:0007669"/>
    <property type="project" value="InterPro"/>
</dbReference>
<dbReference type="AlphaFoldDB" id="A0A418XXF4"/>
<evidence type="ECO:0000256" key="4">
    <source>
        <dbReference type="ARBA" id="ARBA00022475"/>
    </source>
</evidence>
<accession>A0A418XXF4</accession>
<feature type="transmembrane region" description="Helical" evidence="8">
    <location>
        <begin position="175"/>
        <end position="197"/>
    </location>
</feature>
<feature type="transmembrane region" description="Helical" evidence="8">
    <location>
        <begin position="343"/>
        <end position="375"/>
    </location>
</feature>
<feature type="transmembrane region" description="Helical" evidence="8">
    <location>
        <begin position="454"/>
        <end position="472"/>
    </location>
</feature>
<dbReference type="PANTHER" id="PTHR42718:SF9">
    <property type="entry name" value="MAJOR FACILITATOR SUPERFAMILY MULTIDRUG TRANSPORTER MFSC"/>
    <property type="match status" value="1"/>
</dbReference>
<evidence type="ECO:0000256" key="7">
    <source>
        <dbReference type="ARBA" id="ARBA00023136"/>
    </source>
</evidence>
<evidence type="ECO:0000259" key="9">
    <source>
        <dbReference type="PROSITE" id="PS50850"/>
    </source>
</evidence>
<evidence type="ECO:0000256" key="5">
    <source>
        <dbReference type="ARBA" id="ARBA00022692"/>
    </source>
</evidence>
<evidence type="ECO:0000313" key="10">
    <source>
        <dbReference type="EMBL" id="RJG17480.1"/>
    </source>
</evidence>
<dbReference type="Gene3D" id="1.20.1250.20">
    <property type="entry name" value="MFS general substrate transporter like domains"/>
    <property type="match status" value="1"/>
</dbReference>
<dbReference type="Pfam" id="PF07690">
    <property type="entry name" value="MFS_1"/>
    <property type="match status" value="1"/>
</dbReference>
<dbReference type="InterPro" id="IPR004638">
    <property type="entry name" value="EmrB-like"/>
</dbReference>
<keyword evidence="11" id="KW-1185">Reference proteome</keyword>
<feature type="transmembrane region" description="Helical" evidence="8">
    <location>
        <begin position="209"/>
        <end position="228"/>
    </location>
</feature>
<dbReference type="InterPro" id="IPR036259">
    <property type="entry name" value="MFS_trans_sf"/>
</dbReference>
<feature type="domain" description="Major facilitator superfamily (MFS) profile" evidence="9">
    <location>
        <begin position="23"/>
        <end position="477"/>
    </location>
</feature>
<feature type="transmembrane region" description="Helical" evidence="8">
    <location>
        <begin position="91"/>
        <end position="116"/>
    </location>
</feature>
<feature type="transmembrane region" description="Helical" evidence="8">
    <location>
        <begin position="21"/>
        <end position="41"/>
    </location>
</feature>
<feature type="transmembrane region" description="Helical" evidence="8">
    <location>
        <begin position="122"/>
        <end position="141"/>
    </location>
</feature>
<keyword evidence="7 8" id="KW-0472">Membrane</keyword>
<evidence type="ECO:0000256" key="1">
    <source>
        <dbReference type="ARBA" id="ARBA00004651"/>
    </source>
</evidence>
<dbReference type="Proteomes" id="UP000283734">
    <property type="component" value="Unassembled WGS sequence"/>
</dbReference>
<gene>
    <name evidence="10" type="ORF">D4A39_12270</name>
</gene>
<dbReference type="InterPro" id="IPR011701">
    <property type="entry name" value="MFS"/>
</dbReference>
<keyword evidence="6 8" id="KW-1133">Transmembrane helix</keyword>
<dbReference type="CDD" id="cd17503">
    <property type="entry name" value="MFS_LmrB_MDR_like"/>
    <property type="match status" value="1"/>
</dbReference>
<comment type="caution">
    <text evidence="10">The sequence shown here is derived from an EMBL/GenBank/DDBJ whole genome shotgun (WGS) entry which is preliminary data.</text>
</comment>
<reference evidence="10 11" key="1">
    <citation type="submission" date="2018-09" db="EMBL/GenBank/DDBJ databases">
        <title>Alcanivorax profundi sp. nov., isolated from 1000 m-depth seawater of the Mariana Trench.</title>
        <authorList>
            <person name="Liu J."/>
        </authorList>
    </citation>
    <scope>NUCLEOTIDE SEQUENCE [LARGE SCALE GENOMIC DNA]</scope>
    <source>
        <strain evidence="10 11">MTEO17</strain>
    </source>
</reference>
<feature type="transmembrane region" description="Helical" evidence="8">
    <location>
        <begin position="279"/>
        <end position="298"/>
    </location>
</feature>
<dbReference type="InterPro" id="IPR020846">
    <property type="entry name" value="MFS_dom"/>
</dbReference>
<dbReference type="PROSITE" id="PS50850">
    <property type="entry name" value="MFS"/>
    <property type="match status" value="1"/>
</dbReference>
<feature type="transmembrane region" description="Helical" evidence="8">
    <location>
        <begin position="240"/>
        <end position="258"/>
    </location>
</feature>
<name>A0A418XXF4_9GAMM</name>
<dbReference type="NCBIfam" id="TIGR00711">
    <property type="entry name" value="efflux_EmrB"/>
    <property type="match status" value="1"/>
</dbReference>
<evidence type="ECO:0000256" key="2">
    <source>
        <dbReference type="ARBA" id="ARBA00008537"/>
    </source>
</evidence>
<keyword evidence="3" id="KW-0813">Transport</keyword>
<dbReference type="PRINTS" id="PR01036">
    <property type="entry name" value="TCRTETB"/>
</dbReference>
<organism evidence="10 11">
    <name type="scientific">Alcanivorax profundi</name>
    <dbReference type="NCBI Taxonomy" id="2338368"/>
    <lineage>
        <taxon>Bacteria</taxon>
        <taxon>Pseudomonadati</taxon>
        <taxon>Pseudomonadota</taxon>
        <taxon>Gammaproteobacteria</taxon>
        <taxon>Oceanospirillales</taxon>
        <taxon>Alcanivoracaceae</taxon>
        <taxon>Alcanivorax</taxon>
    </lineage>
</organism>
<dbReference type="EMBL" id="QYYA01000003">
    <property type="protein sequence ID" value="RJG17480.1"/>
    <property type="molecule type" value="Genomic_DNA"/>
</dbReference>
<feature type="transmembrane region" description="Helical" evidence="8">
    <location>
        <begin position="310"/>
        <end position="331"/>
    </location>
</feature>
<dbReference type="Gene3D" id="1.20.1720.10">
    <property type="entry name" value="Multidrug resistance protein D"/>
    <property type="match status" value="1"/>
</dbReference>
<comment type="similarity">
    <text evidence="2">Belongs to the major facilitator superfamily. EmrB family.</text>
</comment>
<dbReference type="SUPFAM" id="SSF103473">
    <property type="entry name" value="MFS general substrate transporter"/>
    <property type="match status" value="1"/>
</dbReference>
<evidence type="ECO:0000256" key="8">
    <source>
        <dbReference type="SAM" id="Phobius"/>
    </source>
</evidence>
<dbReference type="PANTHER" id="PTHR42718">
    <property type="entry name" value="MAJOR FACILITATOR SUPERFAMILY MULTIDRUG TRANSPORTER MFSC"/>
    <property type="match status" value="1"/>
</dbReference>
<dbReference type="OrthoDB" id="9812221at2"/>
<evidence type="ECO:0000313" key="11">
    <source>
        <dbReference type="Proteomes" id="UP000283734"/>
    </source>
</evidence>
<proteinExistence type="inferred from homology"/>
<dbReference type="GO" id="GO:0005886">
    <property type="term" value="C:plasma membrane"/>
    <property type="evidence" value="ECO:0007669"/>
    <property type="project" value="UniProtKB-SubCell"/>
</dbReference>
<protein>
    <submittedName>
        <fullName evidence="10">DHA2 family efflux MFS transporter permease subunit</fullName>
    </submittedName>
</protein>
<feature type="transmembrane region" description="Helical" evidence="8">
    <location>
        <begin position="148"/>
        <end position="169"/>
    </location>
</feature>
<comment type="subcellular location">
    <subcellularLocation>
        <location evidence="1">Cell membrane</location>
        <topology evidence="1">Multi-pass membrane protein</topology>
    </subcellularLocation>
</comment>
<feature type="transmembrane region" description="Helical" evidence="8">
    <location>
        <begin position="61"/>
        <end position="79"/>
    </location>
</feature>
<keyword evidence="5 8" id="KW-0812">Transmembrane</keyword>